<protein>
    <submittedName>
        <fullName evidence="1">Uncharacterized protein</fullName>
    </submittedName>
</protein>
<proteinExistence type="predicted"/>
<gene>
    <name evidence="1" type="ORF">MUK42_34191</name>
</gene>
<reference evidence="1" key="1">
    <citation type="submission" date="2022-05" db="EMBL/GenBank/DDBJ databases">
        <title>The Musa troglodytarum L. genome provides insights into the mechanism of non-climacteric behaviour and enrichment of carotenoids.</title>
        <authorList>
            <person name="Wang J."/>
        </authorList>
    </citation>
    <scope>NUCLEOTIDE SEQUENCE</scope>
    <source>
        <tissue evidence="1">Leaf</tissue>
    </source>
</reference>
<evidence type="ECO:0000313" key="1">
    <source>
        <dbReference type="EMBL" id="URD72011.1"/>
    </source>
</evidence>
<evidence type="ECO:0000313" key="2">
    <source>
        <dbReference type="Proteomes" id="UP001055439"/>
    </source>
</evidence>
<keyword evidence="2" id="KW-1185">Reference proteome</keyword>
<dbReference type="AlphaFoldDB" id="A0A9E7E7R9"/>
<accession>A0A9E7E7R9</accession>
<organism evidence="1 2">
    <name type="scientific">Musa troglodytarum</name>
    <name type="common">fe'i banana</name>
    <dbReference type="NCBI Taxonomy" id="320322"/>
    <lineage>
        <taxon>Eukaryota</taxon>
        <taxon>Viridiplantae</taxon>
        <taxon>Streptophyta</taxon>
        <taxon>Embryophyta</taxon>
        <taxon>Tracheophyta</taxon>
        <taxon>Spermatophyta</taxon>
        <taxon>Magnoliopsida</taxon>
        <taxon>Liliopsida</taxon>
        <taxon>Zingiberales</taxon>
        <taxon>Musaceae</taxon>
        <taxon>Musa</taxon>
    </lineage>
</organism>
<dbReference type="EMBL" id="CP097502">
    <property type="protein sequence ID" value="URD72011.1"/>
    <property type="molecule type" value="Genomic_DNA"/>
</dbReference>
<dbReference type="Proteomes" id="UP001055439">
    <property type="component" value="Chromosome 1"/>
</dbReference>
<sequence>MPFLASPIVPCVPFLVLLVRRRSEPELLSSGFLALSWKVGFLFLSFPFPVGDQGFGGRCDLGAFDGGRRRTPGSISITPFSPRRFVI</sequence>
<name>A0A9E7E7R9_9LILI</name>